<comment type="caution">
    <text evidence="1">The sequence shown here is derived from an EMBL/GenBank/DDBJ whole genome shotgun (WGS) entry which is preliminary data.</text>
</comment>
<protein>
    <recommendedName>
        <fullName evidence="3">PiggyBac transposable element-derived protein domain-containing protein</fullName>
    </recommendedName>
</protein>
<feature type="non-terminal residue" evidence="1">
    <location>
        <position position="121"/>
    </location>
</feature>
<accession>A0ABQ9GAV5</accession>
<proteinExistence type="predicted"/>
<dbReference type="EMBL" id="JARBHB010000014">
    <property type="protein sequence ID" value="KAJ8868646.1"/>
    <property type="molecule type" value="Genomic_DNA"/>
</dbReference>
<evidence type="ECO:0000313" key="1">
    <source>
        <dbReference type="EMBL" id="KAJ8868646.1"/>
    </source>
</evidence>
<evidence type="ECO:0000313" key="2">
    <source>
        <dbReference type="Proteomes" id="UP001159363"/>
    </source>
</evidence>
<dbReference type="Proteomes" id="UP001159363">
    <property type="component" value="Chromosome 13"/>
</dbReference>
<gene>
    <name evidence="1" type="ORF">PR048_030185</name>
</gene>
<keyword evidence="2" id="KW-1185">Reference proteome</keyword>
<evidence type="ECO:0008006" key="3">
    <source>
        <dbReference type="Google" id="ProtNLM"/>
    </source>
</evidence>
<reference evidence="1 2" key="1">
    <citation type="submission" date="2023-02" db="EMBL/GenBank/DDBJ databases">
        <title>LHISI_Scaffold_Assembly.</title>
        <authorList>
            <person name="Stuart O.P."/>
            <person name="Cleave R."/>
            <person name="Magrath M.J.L."/>
            <person name="Mikheyev A.S."/>
        </authorList>
    </citation>
    <scope>NUCLEOTIDE SEQUENCE [LARGE SCALE GENOMIC DNA]</scope>
    <source>
        <strain evidence="1">Daus_M_001</strain>
        <tissue evidence="1">Leg muscle</tissue>
    </source>
</reference>
<organism evidence="1 2">
    <name type="scientific">Dryococelus australis</name>
    <dbReference type="NCBI Taxonomy" id="614101"/>
    <lineage>
        <taxon>Eukaryota</taxon>
        <taxon>Metazoa</taxon>
        <taxon>Ecdysozoa</taxon>
        <taxon>Arthropoda</taxon>
        <taxon>Hexapoda</taxon>
        <taxon>Insecta</taxon>
        <taxon>Pterygota</taxon>
        <taxon>Neoptera</taxon>
        <taxon>Polyneoptera</taxon>
        <taxon>Phasmatodea</taxon>
        <taxon>Verophasmatodea</taxon>
        <taxon>Anareolatae</taxon>
        <taxon>Phasmatidae</taxon>
        <taxon>Eurycanthinae</taxon>
        <taxon>Dryococelus</taxon>
    </lineage>
</organism>
<name>A0ABQ9GAV5_9NEOP</name>
<sequence length="121" mass="14121">MTQNTELTKWHPVHVFYNILDLACINAHALDKDVTNEKISRRDFIPSLAKELARPYVAICSQVPKPFPIIWRDVPQDACENQRVQCQIYMCNKNKTRDKCPQCRKPVCRVCTSRQGRMCKN</sequence>